<protein>
    <submittedName>
        <fullName evidence="1">Uncharacterized protein</fullName>
    </submittedName>
</protein>
<dbReference type="EMBL" id="UINC01144350">
    <property type="protein sequence ID" value="SVD33805.1"/>
    <property type="molecule type" value="Genomic_DNA"/>
</dbReference>
<organism evidence="1">
    <name type="scientific">marine metagenome</name>
    <dbReference type="NCBI Taxonomy" id="408172"/>
    <lineage>
        <taxon>unclassified sequences</taxon>
        <taxon>metagenomes</taxon>
        <taxon>ecological metagenomes</taxon>
    </lineage>
</organism>
<reference evidence="1" key="1">
    <citation type="submission" date="2018-05" db="EMBL/GenBank/DDBJ databases">
        <authorList>
            <person name="Lanie J.A."/>
            <person name="Ng W.-L."/>
            <person name="Kazmierczak K.M."/>
            <person name="Andrzejewski T.M."/>
            <person name="Davidsen T.M."/>
            <person name="Wayne K.J."/>
            <person name="Tettelin H."/>
            <person name="Glass J.I."/>
            <person name="Rusch D."/>
            <person name="Podicherti R."/>
            <person name="Tsui H.-C.T."/>
            <person name="Winkler M.E."/>
        </authorList>
    </citation>
    <scope>NUCLEOTIDE SEQUENCE</scope>
</reference>
<evidence type="ECO:0000313" key="1">
    <source>
        <dbReference type="EMBL" id="SVD33805.1"/>
    </source>
</evidence>
<dbReference type="AlphaFoldDB" id="A0A382UIY7"/>
<name>A0A382UIY7_9ZZZZ</name>
<gene>
    <name evidence="1" type="ORF">METZ01_LOCUS386659</name>
</gene>
<accession>A0A382UIY7</accession>
<sequence length="50" mass="5727">MSALNWSFCEISLYLVELLFIIISPDDGLSINERRFNKVDLPEPEGPTNE</sequence>
<proteinExistence type="predicted"/>